<keyword evidence="3" id="KW-1185">Reference proteome</keyword>
<feature type="region of interest" description="Disordered" evidence="1">
    <location>
        <begin position="22"/>
        <end position="115"/>
    </location>
</feature>
<name>A0A4Q2D5M6_9AGAR</name>
<dbReference type="AlphaFoldDB" id="A0A4Q2D5M6"/>
<evidence type="ECO:0000256" key="1">
    <source>
        <dbReference type="SAM" id="MobiDB-lite"/>
    </source>
</evidence>
<protein>
    <submittedName>
        <fullName evidence="2">Uncharacterized protein</fullName>
    </submittedName>
</protein>
<dbReference type="STRING" id="2316362.A0A4Q2D5M6"/>
<dbReference type="InterPro" id="IPR041078">
    <property type="entry name" value="Plavaka"/>
</dbReference>
<organism evidence="2 3">
    <name type="scientific">Candolleomyces aberdarensis</name>
    <dbReference type="NCBI Taxonomy" id="2316362"/>
    <lineage>
        <taxon>Eukaryota</taxon>
        <taxon>Fungi</taxon>
        <taxon>Dikarya</taxon>
        <taxon>Basidiomycota</taxon>
        <taxon>Agaricomycotina</taxon>
        <taxon>Agaricomycetes</taxon>
        <taxon>Agaricomycetidae</taxon>
        <taxon>Agaricales</taxon>
        <taxon>Agaricineae</taxon>
        <taxon>Psathyrellaceae</taxon>
        <taxon>Candolleomyces</taxon>
    </lineage>
</organism>
<dbReference type="Proteomes" id="UP000290288">
    <property type="component" value="Unassembled WGS sequence"/>
</dbReference>
<comment type="caution">
    <text evidence="2">The sequence shown here is derived from an EMBL/GenBank/DDBJ whole genome shotgun (WGS) entry which is preliminary data.</text>
</comment>
<dbReference type="Pfam" id="PF18759">
    <property type="entry name" value="Plavaka"/>
    <property type="match status" value="1"/>
</dbReference>
<evidence type="ECO:0000313" key="2">
    <source>
        <dbReference type="EMBL" id="RXW14737.1"/>
    </source>
</evidence>
<sequence length="220" mass="24252">MQVQPRKSVCVCTSWVVISSPISSPISPQSPPPPPFPLPFPNSPSNTPPGQHEAVEAAFSPQASPTHRHDKADGLRVSDATVRNHPLLSGDCCDEDGYKLPPGSEPPAPHEDPEDFFPFSCVEEMLLADFLEKKIQISAGDVNYLMTLWDAYQKRQLYTSNGLNSDNNSAPRPPFADSRSLFDTIDSIPFGDIPWEGFKVKYDGEIPDHAPAWMTAEYDV</sequence>
<dbReference type="EMBL" id="SDEE01000654">
    <property type="protein sequence ID" value="RXW14737.1"/>
    <property type="molecule type" value="Genomic_DNA"/>
</dbReference>
<gene>
    <name evidence="2" type="ORF">EST38_g11115</name>
</gene>
<feature type="compositionally biased region" description="Pro residues" evidence="1">
    <location>
        <begin position="28"/>
        <end position="42"/>
    </location>
</feature>
<evidence type="ECO:0000313" key="3">
    <source>
        <dbReference type="Proteomes" id="UP000290288"/>
    </source>
</evidence>
<accession>A0A4Q2D5M6</accession>
<reference evidence="2 3" key="1">
    <citation type="submission" date="2019-01" db="EMBL/GenBank/DDBJ databases">
        <title>Draft genome sequence of Psathyrella aberdarensis IHI B618.</title>
        <authorList>
            <person name="Buettner E."/>
            <person name="Kellner H."/>
        </authorList>
    </citation>
    <scope>NUCLEOTIDE SEQUENCE [LARGE SCALE GENOMIC DNA]</scope>
    <source>
        <strain evidence="2 3">IHI B618</strain>
    </source>
</reference>
<dbReference type="OrthoDB" id="3199698at2759"/>
<proteinExistence type="predicted"/>